<dbReference type="AlphaFoldDB" id="A0A7D5E753"/>
<dbReference type="KEGG" id="mzi:HWN40_03765"/>
<proteinExistence type="predicted"/>
<dbReference type="Pfam" id="PF00903">
    <property type="entry name" value="Glyoxalase"/>
    <property type="match status" value="1"/>
</dbReference>
<gene>
    <name evidence="2" type="ORF">HWN40_03765</name>
</gene>
<dbReference type="InterPro" id="IPR037523">
    <property type="entry name" value="VOC_core"/>
</dbReference>
<organism evidence="2 3">
    <name type="scientific">Methanolobus zinderi</name>
    <dbReference type="NCBI Taxonomy" id="536044"/>
    <lineage>
        <taxon>Archaea</taxon>
        <taxon>Methanobacteriati</taxon>
        <taxon>Methanobacteriota</taxon>
        <taxon>Stenosarchaea group</taxon>
        <taxon>Methanomicrobia</taxon>
        <taxon>Methanosarcinales</taxon>
        <taxon>Methanosarcinaceae</taxon>
        <taxon>Methanolobus</taxon>
    </lineage>
</organism>
<dbReference type="OrthoDB" id="6161at2157"/>
<dbReference type="RefSeq" id="WP_176964501.1">
    <property type="nucleotide sequence ID" value="NZ_CP058215.1"/>
</dbReference>
<dbReference type="SUPFAM" id="SSF54593">
    <property type="entry name" value="Glyoxalase/Bleomycin resistance protein/Dihydroxybiphenyl dioxygenase"/>
    <property type="match status" value="1"/>
</dbReference>
<reference evidence="2 3" key="1">
    <citation type="submission" date="2020-06" db="EMBL/GenBank/DDBJ databases">
        <title>Methanolobus halotolerans sp. nov., isolated from a saline lake Tus in Siberia.</title>
        <authorList>
            <person name="Shen Y."/>
            <person name="Chen S.-C."/>
            <person name="Lai M.-C."/>
            <person name="Huang H.-H."/>
            <person name="Chiu H.-H."/>
            <person name="Tang S.-L."/>
            <person name="Rogozin D.Y."/>
            <person name="Degermendzhy A.G."/>
        </authorList>
    </citation>
    <scope>NUCLEOTIDE SEQUENCE [LARGE SCALE GENOMIC DNA]</scope>
    <source>
        <strain evidence="2 3">DSM 21339</strain>
    </source>
</reference>
<evidence type="ECO:0000259" key="1">
    <source>
        <dbReference type="PROSITE" id="PS51819"/>
    </source>
</evidence>
<evidence type="ECO:0000313" key="3">
    <source>
        <dbReference type="Proteomes" id="UP000509594"/>
    </source>
</evidence>
<evidence type="ECO:0000313" key="2">
    <source>
        <dbReference type="EMBL" id="QLC49438.1"/>
    </source>
</evidence>
<dbReference type="PROSITE" id="PS51819">
    <property type="entry name" value="VOC"/>
    <property type="match status" value="1"/>
</dbReference>
<dbReference type="Proteomes" id="UP000509594">
    <property type="component" value="Chromosome"/>
</dbReference>
<dbReference type="Gene3D" id="3.10.180.10">
    <property type="entry name" value="2,3-Dihydroxybiphenyl 1,2-Dioxygenase, domain 1"/>
    <property type="match status" value="1"/>
</dbReference>
<dbReference type="EMBL" id="CP058215">
    <property type="protein sequence ID" value="QLC49438.1"/>
    <property type="molecule type" value="Genomic_DNA"/>
</dbReference>
<protein>
    <submittedName>
        <fullName evidence="2">VOC family protein</fullName>
    </submittedName>
</protein>
<keyword evidence="3" id="KW-1185">Reference proteome</keyword>
<dbReference type="GeneID" id="55820762"/>
<dbReference type="InterPro" id="IPR004360">
    <property type="entry name" value="Glyas_Fos-R_dOase_dom"/>
</dbReference>
<dbReference type="CDD" id="cd06587">
    <property type="entry name" value="VOC"/>
    <property type="match status" value="1"/>
</dbReference>
<name>A0A7D5E753_9EURY</name>
<accession>A0A7D5E753</accession>
<sequence length="144" mass="16606">MKHYNIEHIGIIVKNPIEMGHWYKKVMGFNIRFEAQDEEKAVAFVTDSSEKVMLEFGKVPDVSPLSRQTDHHLQFHIAVESNDPENDVEHFVSNGARFIEKCPLSRPGDYLIVLEDPWGNCIQLVKRESKILTPKASYNKPENK</sequence>
<feature type="domain" description="VOC" evidence="1">
    <location>
        <begin position="5"/>
        <end position="127"/>
    </location>
</feature>
<dbReference type="InterPro" id="IPR029068">
    <property type="entry name" value="Glyas_Bleomycin-R_OHBP_Dase"/>
</dbReference>